<keyword evidence="1" id="KW-1185">Reference proteome</keyword>
<accession>A0A9R0EVM9</accession>
<dbReference type="Proteomes" id="UP000829999">
    <property type="component" value="Chromosome 8"/>
</dbReference>
<evidence type="ECO:0000313" key="2">
    <source>
        <dbReference type="RefSeq" id="XP_050551237.1"/>
    </source>
</evidence>
<organism evidence="1 2">
    <name type="scientific">Spodoptera frugiperda</name>
    <name type="common">Fall armyworm</name>
    <dbReference type="NCBI Taxonomy" id="7108"/>
    <lineage>
        <taxon>Eukaryota</taxon>
        <taxon>Metazoa</taxon>
        <taxon>Ecdysozoa</taxon>
        <taxon>Arthropoda</taxon>
        <taxon>Hexapoda</taxon>
        <taxon>Insecta</taxon>
        <taxon>Pterygota</taxon>
        <taxon>Neoptera</taxon>
        <taxon>Endopterygota</taxon>
        <taxon>Lepidoptera</taxon>
        <taxon>Glossata</taxon>
        <taxon>Ditrysia</taxon>
        <taxon>Noctuoidea</taxon>
        <taxon>Noctuidae</taxon>
        <taxon>Amphipyrinae</taxon>
        <taxon>Spodoptera</taxon>
    </lineage>
</organism>
<proteinExistence type="predicted"/>
<reference evidence="2" key="1">
    <citation type="submission" date="2025-08" db="UniProtKB">
        <authorList>
            <consortium name="RefSeq"/>
        </authorList>
    </citation>
    <scope>IDENTIFICATION</scope>
    <source>
        <tissue evidence="2">Whole larval tissue</tissue>
    </source>
</reference>
<protein>
    <submittedName>
        <fullName evidence="2">Uncharacterized protein LOC118262122 isoform X3</fullName>
    </submittedName>
</protein>
<sequence length="370" mass="43822">MEKLKFTFQIKPTVDGKSNFIAITSIATLDDKVYLVPEEYQAISLHKHIQATKTYVTLKSTLKKRYQTRNVWIKTTEEILKTYVDEAGNMIFQDQFLEEINQEQSPAVSKMTLEDPIVKILEKLVEDKQNEEKKSKKKLAERFVIEKFSGRNSRACQWMEVFEKECERFNIVKEEEKIEILRLFLDKTCIDWYSSMMIKFGLQSEWSEWKSSFLQTYTSKGWTDSKYALTFKYQTGSLVEYAVKKERLLLEIRKTMDEGTLIDIIAVGLPDFITDRINKEEIVHAKDLFNELGRLEHLVQKRRIIKRKEDSKPVREKCNICDKLNKGARYHPEDSCWFKPKLNTEKDKKQIKLINNSELECELQYEDQKN</sequence>
<dbReference type="AlphaFoldDB" id="A0A9R0EVM9"/>
<name>A0A9R0EVM9_SPOFR</name>
<dbReference type="RefSeq" id="XP_050551237.1">
    <property type="nucleotide sequence ID" value="XM_050695280.1"/>
</dbReference>
<dbReference type="GeneID" id="118262122"/>
<evidence type="ECO:0000313" key="1">
    <source>
        <dbReference type="Proteomes" id="UP000829999"/>
    </source>
</evidence>
<gene>
    <name evidence="2" type="primary">LOC118262122</name>
</gene>